<reference evidence="3" key="1">
    <citation type="submission" date="2023-03" db="EMBL/GenBank/DDBJ databases">
        <title>Massive genome expansion in bonnet fungi (Mycena s.s.) driven by repeated elements and novel gene families across ecological guilds.</title>
        <authorList>
            <consortium name="Lawrence Berkeley National Laboratory"/>
            <person name="Harder C.B."/>
            <person name="Miyauchi S."/>
            <person name="Viragh M."/>
            <person name="Kuo A."/>
            <person name="Thoen E."/>
            <person name="Andreopoulos B."/>
            <person name="Lu D."/>
            <person name="Skrede I."/>
            <person name="Drula E."/>
            <person name="Henrissat B."/>
            <person name="Morin E."/>
            <person name="Kohler A."/>
            <person name="Barry K."/>
            <person name="LaButti K."/>
            <person name="Morin E."/>
            <person name="Salamov A."/>
            <person name="Lipzen A."/>
            <person name="Mereny Z."/>
            <person name="Hegedus B."/>
            <person name="Baldrian P."/>
            <person name="Stursova M."/>
            <person name="Weitz H."/>
            <person name="Taylor A."/>
            <person name="Grigoriev I.V."/>
            <person name="Nagy L.G."/>
            <person name="Martin F."/>
            <person name="Kauserud H."/>
        </authorList>
    </citation>
    <scope>NUCLEOTIDE SEQUENCE</scope>
    <source>
        <strain evidence="3">9144</strain>
    </source>
</reference>
<dbReference type="SUPFAM" id="SSF56601">
    <property type="entry name" value="beta-lactamase/transpeptidase-like"/>
    <property type="match status" value="1"/>
</dbReference>
<dbReference type="Gene3D" id="3.40.710.10">
    <property type="entry name" value="DD-peptidase/beta-lactamase superfamily"/>
    <property type="match status" value="1"/>
</dbReference>
<dbReference type="Proteomes" id="UP001219525">
    <property type="component" value="Unassembled WGS sequence"/>
</dbReference>
<evidence type="ECO:0000256" key="1">
    <source>
        <dbReference type="ARBA" id="ARBA00038215"/>
    </source>
</evidence>
<keyword evidence="4" id="KW-1185">Reference proteome</keyword>
<evidence type="ECO:0000313" key="3">
    <source>
        <dbReference type="EMBL" id="KAJ7204669.1"/>
    </source>
</evidence>
<organism evidence="3 4">
    <name type="scientific">Mycena pura</name>
    <dbReference type="NCBI Taxonomy" id="153505"/>
    <lineage>
        <taxon>Eukaryota</taxon>
        <taxon>Fungi</taxon>
        <taxon>Dikarya</taxon>
        <taxon>Basidiomycota</taxon>
        <taxon>Agaricomycotina</taxon>
        <taxon>Agaricomycetes</taxon>
        <taxon>Agaricomycetidae</taxon>
        <taxon>Agaricales</taxon>
        <taxon>Marasmiineae</taxon>
        <taxon>Mycenaceae</taxon>
        <taxon>Mycena</taxon>
    </lineage>
</organism>
<feature type="domain" description="Beta-lactamase-related" evidence="2">
    <location>
        <begin position="178"/>
        <end position="523"/>
    </location>
</feature>
<name>A0AAD6Y9Y8_9AGAR</name>
<gene>
    <name evidence="3" type="ORF">GGX14DRAFT_698653</name>
</gene>
<dbReference type="InterPro" id="IPR050491">
    <property type="entry name" value="AmpC-like"/>
</dbReference>
<dbReference type="Pfam" id="PF00144">
    <property type="entry name" value="Beta-lactamase"/>
    <property type="match status" value="1"/>
</dbReference>
<dbReference type="EMBL" id="JARJCW010000046">
    <property type="protein sequence ID" value="KAJ7204669.1"/>
    <property type="molecule type" value="Genomic_DNA"/>
</dbReference>
<comment type="caution">
    <text evidence="3">The sequence shown here is derived from an EMBL/GenBank/DDBJ whole genome shotgun (WGS) entry which is preliminary data.</text>
</comment>
<dbReference type="InterPro" id="IPR001466">
    <property type="entry name" value="Beta-lactam-related"/>
</dbReference>
<protein>
    <submittedName>
        <fullName evidence="3">Beta-lactamase/transpeptidase-like protein</fullName>
    </submittedName>
</protein>
<dbReference type="InterPro" id="IPR012338">
    <property type="entry name" value="Beta-lactam/transpept-like"/>
</dbReference>
<evidence type="ECO:0000259" key="2">
    <source>
        <dbReference type="Pfam" id="PF00144"/>
    </source>
</evidence>
<dbReference type="PANTHER" id="PTHR46825">
    <property type="entry name" value="D-ALANYL-D-ALANINE-CARBOXYPEPTIDASE/ENDOPEPTIDASE AMPH"/>
    <property type="match status" value="1"/>
</dbReference>
<accession>A0AAD6Y9Y8</accession>
<dbReference type="AlphaFoldDB" id="A0AAD6Y9Y8"/>
<dbReference type="PANTHER" id="PTHR46825:SF15">
    <property type="entry name" value="BETA-LACTAMASE-RELATED DOMAIN-CONTAINING PROTEIN"/>
    <property type="match status" value="1"/>
</dbReference>
<comment type="similarity">
    <text evidence="1">Belongs to the peptidase S12 family.</text>
</comment>
<proteinExistence type="inferred from homology"/>
<sequence length="699" mass="77736">MSKKTYADRLRATTHNLKLAKESAKDKDDNAPASKLWKGLQDKSQRPVLHVDGDAQRLKLEVNKYWRTSRAVFLLHRNGKIDTAGTRFLSPPHLMRSTTLHEATRRRLAGSPCWALSLLEAAFLQTILRIAAMHSVALLFAVPLTLAVLAQCASQEPLDDSRIFNERQGKVVDKKLSSYIQSQLRAGNIVGMSMAIILPNGEVQFESWGNRTEDGDPIMSDTVFNLGSCSKAFLSASLGILMQDFADGKNKTALPHAVDEFNWNTKMHHLLPDEWAVDDQWTTEKADLKDLLSHRSGLPGHDGSYAPDDSPHDVVTRMRYLRTAYELRQFYEYNNQMYITGSYVVSKYSGSSYRDFVEERILTPLGMHSSSLYTDRAFATGRFTQSWSPVSRRRIPFFMPEHTAELIAGAAGVMSTVEDMALWVKVLLNKGVDGRNSTIIPRTTFDLATSAISVAIDTGDGLFSIAGYGLGWGRLSYRGHEVVRHSGGAPGVATIVDLYPRDSVAIVLLANTLTTTLTRNIANAVADRVLGLPEYGHYVAGAPPVAQQQISFSKRESRDEDPWPPDHSYYICGLRGPLSPGPSSRECQVVIDDFRTPSSSYARWPRFWASHLRLSPVPGSRDYEYAVQLTNLYPDGYGADRTPFEEPSAEFVAKFMMDSNGDVVGLGFFGVAQGTSWRSKRGGSMRDTADVWFDKIHTV</sequence>
<evidence type="ECO:0000313" key="4">
    <source>
        <dbReference type="Proteomes" id="UP001219525"/>
    </source>
</evidence>